<dbReference type="Gene3D" id="2.130.10.10">
    <property type="entry name" value="YVTN repeat-like/Quinoprotein amine dehydrogenase"/>
    <property type="match status" value="1"/>
</dbReference>
<dbReference type="InterPro" id="IPR029145">
    <property type="entry name" value="NBAS_N"/>
</dbReference>
<evidence type="ECO:0000259" key="1">
    <source>
        <dbReference type="Pfam" id="PF15492"/>
    </source>
</evidence>
<dbReference type="PANTHER" id="PTHR15922">
    <property type="entry name" value="NEUROBLASTOMA-AMPLIFIED SEQUENCE"/>
    <property type="match status" value="1"/>
</dbReference>
<dbReference type="Pfam" id="PF15492">
    <property type="entry name" value="Nbas_N"/>
    <property type="match status" value="1"/>
</dbReference>
<sequence>MASEVDVEDDSESNILYDLTIHADWPQEAENRGHQREKSKSNVSLIGRLTSGTQRAIWTFLRTLGIPIQTASPCFLPVDLVKLINCQINWHVEVGSEGKVVAILQDQCVEIRSKRDNYESIIGRGIVPRDPYPQWRHLAWSPDNTMLACSQSNGTVDVFDLVGTQLFSIEDDTPKDASLPLDLSCAVAGLIFTDHKPGEKWSSELLVVNFHGSLRSYFVDRDNGFVLNHSFVFNQQYPRGIGAVTYHPETKILIVGGIGSCGNETATKSVQEGLTAWRNLSDYPHYKLVTDYEQDSSKNQQKGLMKRLTSINLLNRGNQAQDGIFNMCLSPDKKLLATLHHSGKLSIWHVPSLKLFHTWKQEDQVNLVTCKNLLDVNWWNKQTIILARSTGAITLSSVKTLKNLLGNSPEWFEPAPRVTPVHDGGFLGLEVESKFPMKRRLVGSEDDDYEDSDDEDVSLVTKAARFSKNVLYYVTDNERFQPPRKKPKIVNRTYRLICLKSTTPEELYARKIDNEEYGEALALAKAYNLDSDLVYQRQWKKSVVSMASIQDYLSKINKRSWVLHECLERIPENIDATKELLEFGLRGTDLQALVAIGKGEDGGRFILCDLEEGLYEDMSFDDFNPEDQRRKEELRKERQEQLLSQVDFSSLNLEQRELCRVRLKLLQYLYRLKTYECILGGESAAAERFNHKFFQKFRSQNIVEAAVEYARNSDWKALEILMTYHGEKLSEHRLSILSNFSETTSPSEYKYLLPEVNDEGMVVDWNEDEWREKDWSEFDNCRAKKLTKELLSEWYIYQAFEIERCSRLVDSALELIKLGMERGVQGLNDILDDLVTMEMLVYECNVEDTLTFEELRQMADYDKLELIMSKLQNPLIRDQEELLSIALEALYACEREDQLNLAVKIVQCLPEKTRGSKQSSELVKLHKDVDRLERHISVFILEK</sequence>
<dbReference type="EMBL" id="JARBDR010000329">
    <property type="protein sequence ID" value="KAJ8315923.1"/>
    <property type="molecule type" value="Genomic_DNA"/>
</dbReference>
<dbReference type="PANTHER" id="PTHR15922:SF2">
    <property type="entry name" value="NBAS SUBUNIT OF NRZ TETHERING COMPLEX"/>
    <property type="match status" value="1"/>
</dbReference>
<organism evidence="2 3">
    <name type="scientific">Tegillarca granosa</name>
    <name type="common">Malaysian cockle</name>
    <name type="synonym">Anadara granosa</name>
    <dbReference type="NCBI Taxonomy" id="220873"/>
    <lineage>
        <taxon>Eukaryota</taxon>
        <taxon>Metazoa</taxon>
        <taxon>Spiralia</taxon>
        <taxon>Lophotrochozoa</taxon>
        <taxon>Mollusca</taxon>
        <taxon>Bivalvia</taxon>
        <taxon>Autobranchia</taxon>
        <taxon>Pteriomorphia</taxon>
        <taxon>Arcoida</taxon>
        <taxon>Arcoidea</taxon>
        <taxon>Arcidae</taxon>
        <taxon>Tegillarca</taxon>
    </lineage>
</organism>
<reference evidence="2 3" key="1">
    <citation type="submission" date="2022-12" db="EMBL/GenBank/DDBJ databases">
        <title>Chromosome-level genome of Tegillarca granosa.</title>
        <authorList>
            <person name="Kim J."/>
        </authorList>
    </citation>
    <scope>NUCLEOTIDE SEQUENCE [LARGE SCALE GENOMIC DNA]</scope>
    <source>
        <strain evidence="2">Teg-2019</strain>
        <tissue evidence="2">Adductor muscle</tissue>
    </source>
</reference>
<dbReference type="InterPro" id="IPR015943">
    <property type="entry name" value="WD40/YVTN_repeat-like_dom_sf"/>
</dbReference>
<dbReference type="InterPro" id="IPR011047">
    <property type="entry name" value="Quinoprotein_ADH-like_sf"/>
</dbReference>
<dbReference type="SUPFAM" id="SSF50998">
    <property type="entry name" value="Quinoprotein alcohol dehydrogenase-like"/>
    <property type="match status" value="1"/>
</dbReference>
<name>A0ABQ9FF03_TEGGR</name>
<evidence type="ECO:0000313" key="2">
    <source>
        <dbReference type="EMBL" id="KAJ8315923.1"/>
    </source>
</evidence>
<dbReference type="Proteomes" id="UP001217089">
    <property type="component" value="Unassembled WGS sequence"/>
</dbReference>
<gene>
    <name evidence="2" type="ORF">KUTeg_006524</name>
</gene>
<evidence type="ECO:0000313" key="3">
    <source>
        <dbReference type="Proteomes" id="UP001217089"/>
    </source>
</evidence>
<proteinExistence type="predicted"/>
<feature type="domain" description="Neuroblastoma-amplified sequence N-terminal" evidence="1">
    <location>
        <begin position="90"/>
        <end position="365"/>
    </location>
</feature>
<protein>
    <recommendedName>
        <fullName evidence="1">Neuroblastoma-amplified sequence N-terminal domain-containing protein</fullName>
    </recommendedName>
</protein>
<keyword evidence="3" id="KW-1185">Reference proteome</keyword>
<comment type="caution">
    <text evidence="2">The sequence shown here is derived from an EMBL/GenBank/DDBJ whole genome shotgun (WGS) entry which is preliminary data.</text>
</comment>
<accession>A0ABQ9FF03</accession>